<accession>A0A1Y1QKP2</accession>
<keyword evidence="2 4" id="KW-0547">Nucleotide-binding</keyword>
<dbReference type="Pfam" id="PF15632">
    <property type="entry name" value="ATPgrasp_Ter"/>
    <property type="match status" value="1"/>
</dbReference>
<dbReference type="SUPFAM" id="SSF56059">
    <property type="entry name" value="Glutathione synthetase ATP-binding domain-like"/>
    <property type="match status" value="1"/>
</dbReference>
<keyword evidence="1" id="KW-0436">Ligase</keyword>
<proteinExistence type="predicted"/>
<evidence type="ECO:0000313" key="6">
    <source>
        <dbReference type="EMBL" id="OQX08071.1"/>
    </source>
</evidence>
<dbReference type="STRING" id="1123401.GCA_000621325_00540"/>
<gene>
    <name evidence="6" type="ORF">BWK73_26410</name>
</gene>
<protein>
    <recommendedName>
        <fullName evidence="5">ATP-grasp domain-containing protein</fullName>
    </recommendedName>
</protein>
<keyword evidence="3 4" id="KW-0067">ATP-binding</keyword>
<dbReference type="InterPro" id="IPR011226">
    <property type="entry name" value="ATP-grasp_fam"/>
</dbReference>
<dbReference type="InterPro" id="IPR052032">
    <property type="entry name" value="ATP-dep_AA_Ligase"/>
</dbReference>
<reference evidence="6 7" key="1">
    <citation type="submission" date="2017-01" db="EMBL/GenBank/DDBJ databases">
        <title>Novel large sulfur bacteria in the metagenomes of groundwater-fed chemosynthetic microbial mats in the Lake Huron basin.</title>
        <authorList>
            <person name="Sharrar A.M."/>
            <person name="Flood B.E."/>
            <person name="Bailey J.V."/>
            <person name="Jones D.S."/>
            <person name="Biddanda B."/>
            <person name="Ruberg S.A."/>
            <person name="Marcus D.N."/>
            <person name="Dick G.J."/>
        </authorList>
    </citation>
    <scope>NUCLEOTIDE SEQUENCE [LARGE SCALE GENOMIC DNA]</scope>
    <source>
        <strain evidence="6">A8</strain>
    </source>
</reference>
<comment type="caution">
    <text evidence="6">The sequence shown here is derived from an EMBL/GenBank/DDBJ whole genome shotgun (WGS) entry which is preliminary data.</text>
</comment>
<dbReference type="Gene3D" id="3.30.470.20">
    <property type="entry name" value="ATP-grasp fold, B domain"/>
    <property type="match status" value="1"/>
</dbReference>
<dbReference type="GO" id="GO:0046872">
    <property type="term" value="F:metal ion binding"/>
    <property type="evidence" value="ECO:0007669"/>
    <property type="project" value="InterPro"/>
</dbReference>
<dbReference type="Proteomes" id="UP000192491">
    <property type="component" value="Unassembled WGS sequence"/>
</dbReference>
<dbReference type="AlphaFoldDB" id="A0A1Y1QKP2"/>
<dbReference type="InterPro" id="IPR011761">
    <property type="entry name" value="ATP-grasp"/>
</dbReference>
<evidence type="ECO:0000256" key="1">
    <source>
        <dbReference type="ARBA" id="ARBA00022598"/>
    </source>
</evidence>
<evidence type="ECO:0000256" key="2">
    <source>
        <dbReference type="ARBA" id="ARBA00022741"/>
    </source>
</evidence>
<organism evidence="6 7">
    <name type="scientific">Thiothrix lacustris</name>
    <dbReference type="NCBI Taxonomy" id="525917"/>
    <lineage>
        <taxon>Bacteria</taxon>
        <taxon>Pseudomonadati</taxon>
        <taxon>Pseudomonadota</taxon>
        <taxon>Gammaproteobacteria</taxon>
        <taxon>Thiotrichales</taxon>
        <taxon>Thiotrichaceae</taxon>
        <taxon>Thiothrix</taxon>
    </lineage>
</organism>
<dbReference type="PANTHER" id="PTHR43585:SF2">
    <property type="entry name" value="ATP-GRASP ENZYME FSQD"/>
    <property type="match status" value="1"/>
</dbReference>
<sequence length="344" mass="37531">MRIWFNKTFSSINTVFNNMRQARVGQGVTVISTHTNPLASVFLAADEAWHEPPGLVGAAYLAWCLDFCQQQRIDYFWPAKESVLLVRHRADFAQIGTQVIAVATPETLTLLNDKGEFYRLVSPAVASAMACIAVTDCNGFDQAVAELSQHHAALCVKPAVSVFGLGFRILDTQRDSITHLLEGVEYEIPLVELRAGMAHTPTFPTLLVMEHLPGDEWSVDCAGRDGQLLCAIQRRKHPQAGYGQEIDNNAAVQGMVERLTAHYGLNGLFNIQFKANALGEPRLLEINPRPAGGFGLACLAGVNLAEVFLQSLQGETPIIAPLRYGLRVSEVSTPVVLQGVETVP</sequence>
<dbReference type="GO" id="GO:0016874">
    <property type="term" value="F:ligase activity"/>
    <property type="evidence" value="ECO:0007669"/>
    <property type="project" value="UniProtKB-KW"/>
</dbReference>
<dbReference type="Gene3D" id="3.40.50.20">
    <property type="match status" value="1"/>
</dbReference>
<dbReference type="PANTHER" id="PTHR43585">
    <property type="entry name" value="FUMIPYRROLE BIOSYNTHESIS PROTEIN C"/>
    <property type="match status" value="1"/>
</dbReference>
<evidence type="ECO:0000256" key="4">
    <source>
        <dbReference type="PROSITE-ProRule" id="PRU00409"/>
    </source>
</evidence>
<evidence type="ECO:0000313" key="7">
    <source>
        <dbReference type="Proteomes" id="UP000192491"/>
    </source>
</evidence>
<dbReference type="EMBL" id="MTEJ01000187">
    <property type="protein sequence ID" value="OQX08071.1"/>
    <property type="molecule type" value="Genomic_DNA"/>
</dbReference>
<name>A0A1Y1QKP2_9GAMM</name>
<feature type="domain" description="ATP-grasp" evidence="5">
    <location>
        <begin position="252"/>
        <end position="313"/>
    </location>
</feature>
<dbReference type="PIRSF" id="PIRSF029120">
    <property type="entry name" value="UCP029120"/>
    <property type="match status" value="1"/>
</dbReference>
<evidence type="ECO:0000256" key="3">
    <source>
        <dbReference type="ARBA" id="ARBA00022840"/>
    </source>
</evidence>
<dbReference type="PROSITE" id="PS50975">
    <property type="entry name" value="ATP_GRASP"/>
    <property type="match status" value="1"/>
</dbReference>
<evidence type="ECO:0000259" key="5">
    <source>
        <dbReference type="PROSITE" id="PS50975"/>
    </source>
</evidence>
<dbReference type="GO" id="GO:0005524">
    <property type="term" value="F:ATP binding"/>
    <property type="evidence" value="ECO:0007669"/>
    <property type="project" value="UniProtKB-UniRule"/>
</dbReference>